<organism evidence="2 3">
    <name type="scientific">Photinus pyralis</name>
    <name type="common">Common eastern firefly</name>
    <name type="synonym">Lampyris pyralis</name>
    <dbReference type="NCBI Taxonomy" id="7054"/>
    <lineage>
        <taxon>Eukaryota</taxon>
        <taxon>Metazoa</taxon>
        <taxon>Ecdysozoa</taxon>
        <taxon>Arthropoda</taxon>
        <taxon>Hexapoda</taxon>
        <taxon>Insecta</taxon>
        <taxon>Pterygota</taxon>
        <taxon>Neoptera</taxon>
        <taxon>Endopterygota</taxon>
        <taxon>Coleoptera</taxon>
        <taxon>Polyphaga</taxon>
        <taxon>Elateriformia</taxon>
        <taxon>Elateroidea</taxon>
        <taxon>Lampyridae</taxon>
        <taxon>Lampyrinae</taxon>
        <taxon>Photinus</taxon>
    </lineage>
</organism>
<dbReference type="EMBL" id="VVIM01000001">
    <property type="protein sequence ID" value="KAB0804461.1"/>
    <property type="molecule type" value="Genomic_DNA"/>
</dbReference>
<feature type="compositionally biased region" description="Polar residues" evidence="1">
    <location>
        <begin position="65"/>
        <end position="81"/>
    </location>
</feature>
<dbReference type="Proteomes" id="UP000327044">
    <property type="component" value="Unassembled WGS sequence"/>
</dbReference>
<proteinExistence type="predicted"/>
<evidence type="ECO:0000313" key="2">
    <source>
        <dbReference type="EMBL" id="KAB0804461.1"/>
    </source>
</evidence>
<dbReference type="OrthoDB" id="6781616at2759"/>
<keyword evidence="3" id="KW-1185">Reference proteome</keyword>
<dbReference type="InParanoid" id="A0A5N4B4B7"/>
<gene>
    <name evidence="2" type="ORF">PPYR_01431</name>
</gene>
<feature type="compositionally biased region" description="Acidic residues" evidence="1">
    <location>
        <begin position="22"/>
        <end position="38"/>
    </location>
</feature>
<evidence type="ECO:0008006" key="4">
    <source>
        <dbReference type="Google" id="ProtNLM"/>
    </source>
</evidence>
<protein>
    <recommendedName>
        <fullName evidence="4">BESS domain-containing protein</fullName>
    </recommendedName>
</protein>
<name>A0A5N4B4B7_PHOPY</name>
<sequence length="205" mass="23055">MDKNKCRKSVSSTKKMIHSQIEDSEVIDDNEVVAEEVYNENSEPIGERTEPELNPKKALEEEPLPSTSATSTNELPNSQLQKAKRAKRNKENSNVPNEDPRISAVVDIMRSAQDRDSCDIYGEHIASKLRTYSQRTQAMVQHMFSNILFNADMGRYDDVVPKNTSGHLSSSGSVTSASTCTNYPCSFTCWFKLSLFRSCFTVPYP</sequence>
<comment type="caution">
    <text evidence="2">The sequence shown here is derived from an EMBL/GenBank/DDBJ whole genome shotgun (WGS) entry which is preliminary data.</text>
</comment>
<accession>A0A5N4B4B7</accession>
<feature type="region of interest" description="Disordered" evidence="1">
    <location>
        <begin position="1"/>
        <end position="101"/>
    </location>
</feature>
<feature type="compositionally biased region" description="Basic and acidic residues" evidence="1">
    <location>
        <begin position="45"/>
        <end position="60"/>
    </location>
</feature>
<dbReference type="AlphaFoldDB" id="A0A5N4B4B7"/>
<reference evidence="2 3" key="1">
    <citation type="journal article" date="2018" name="Elife">
        <title>Firefly genomes illuminate parallel origins of bioluminescence in beetles.</title>
        <authorList>
            <person name="Fallon T.R."/>
            <person name="Lower S.E."/>
            <person name="Chang C.H."/>
            <person name="Bessho-Uehara M."/>
            <person name="Martin G.J."/>
            <person name="Bewick A.J."/>
            <person name="Behringer M."/>
            <person name="Debat H.J."/>
            <person name="Wong I."/>
            <person name="Day J.C."/>
            <person name="Suvorov A."/>
            <person name="Silva C.J."/>
            <person name="Stanger-Hall K.F."/>
            <person name="Hall D.W."/>
            <person name="Schmitz R.J."/>
            <person name="Nelson D.R."/>
            <person name="Lewis S.M."/>
            <person name="Shigenobu S."/>
            <person name="Bybee S.M."/>
            <person name="Larracuente A.M."/>
            <person name="Oba Y."/>
            <person name="Weng J.K."/>
        </authorList>
    </citation>
    <scope>NUCLEOTIDE SEQUENCE [LARGE SCALE GENOMIC DNA]</scope>
    <source>
        <strain evidence="2">1611_PpyrPB1</strain>
        <tissue evidence="2">Whole body</tissue>
    </source>
</reference>
<evidence type="ECO:0000256" key="1">
    <source>
        <dbReference type="SAM" id="MobiDB-lite"/>
    </source>
</evidence>
<evidence type="ECO:0000313" key="3">
    <source>
        <dbReference type="Proteomes" id="UP000327044"/>
    </source>
</evidence>